<dbReference type="InterPro" id="IPR036188">
    <property type="entry name" value="FAD/NAD-bd_sf"/>
</dbReference>
<comment type="cofactor">
    <cofactor evidence="1">
        <name>FAD</name>
        <dbReference type="ChEBI" id="CHEBI:57692"/>
    </cofactor>
</comment>
<evidence type="ECO:0000313" key="6">
    <source>
        <dbReference type="Proteomes" id="UP000585665"/>
    </source>
</evidence>
<sequence length="527" mass="56994">MSIPSSCTVLIVGGGIVGLTAAAFLAKHGVDAVLVERRSSPSKRLRAKFFYPRTIELYRSLGIEPEIATPSGMLTDAAIVHSLAGEEIRRWTLPAIEGTAASPCVASSIKQQDLECIVRDTAQRLGARLFFDHALTALDPYPDGAIATVRSGDGTETTLHADYAIGCDGNKSMVRDRLGIRTEGLGDLVHSMSITLRCDIRDALCGRPLSFAWVRQAGINAFLSWSTDLTSVVLSVEYNPMDADDAARFTPENCRSLAASCLGMPPDRIEVVDIHPWCLSSWYADSFRKGRVFLAGDAIHSTPPLGGFGANTGIHDAHNLALKLVSVIRHGAPDSLLDLYEVERGPVVRLAVAQATARLAQRSDVRLPLEALQPVLDEETISMGYRYPILPHAGNVPNPIAVPLRNLHAEPGTRAPHIWLHRDGVRLSSLDLFGDGLVLLAGTDAADWCREAEALCQQHEIPMSSHVVGCDVKDPDALFLAAYGISASGVVLVRSDGFVLWKAVRTTTFSEEDLLTVLVNTREVRSE</sequence>
<evidence type="ECO:0000256" key="2">
    <source>
        <dbReference type="ARBA" id="ARBA00022630"/>
    </source>
</evidence>
<dbReference type="SUPFAM" id="SSF51905">
    <property type="entry name" value="FAD/NAD(P)-binding domain"/>
    <property type="match status" value="1"/>
</dbReference>
<dbReference type="AlphaFoldDB" id="A0A850PAB3"/>
<dbReference type="Gene3D" id="3.50.50.60">
    <property type="entry name" value="FAD/NAD(P)-binding domain"/>
    <property type="match status" value="1"/>
</dbReference>
<keyword evidence="6" id="KW-1185">Reference proteome</keyword>
<dbReference type="Proteomes" id="UP000585665">
    <property type="component" value="Unassembled WGS sequence"/>
</dbReference>
<dbReference type="PANTHER" id="PTHR43004:SF19">
    <property type="entry name" value="BINDING MONOOXYGENASE, PUTATIVE (JCVI)-RELATED"/>
    <property type="match status" value="1"/>
</dbReference>
<protein>
    <submittedName>
        <fullName evidence="5">FAD-dependent oxidoreductase</fullName>
    </submittedName>
</protein>
<dbReference type="PANTHER" id="PTHR43004">
    <property type="entry name" value="TRK SYSTEM POTASSIUM UPTAKE PROTEIN"/>
    <property type="match status" value="1"/>
</dbReference>
<dbReference type="Pfam" id="PF21274">
    <property type="entry name" value="Rng_hyd_C"/>
    <property type="match status" value="1"/>
</dbReference>
<evidence type="ECO:0000256" key="3">
    <source>
        <dbReference type="ARBA" id="ARBA00022827"/>
    </source>
</evidence>
<dbReference type="InterPro" id="IPR050641">
    <property type="entry name" value="RIFMO-like"/>
</dbReference>
<gene>
    <name evidence="5" type="ORF">HUK82_02655</name>
</gene>
<evidence type="ECO:0000313" key="5">
    <source>
        <dbReference type="EMBL" id="NVN39470.1"/>
    </source>
</evidence>
<name>A0A850PAB3_9PROT</name>
<dbReference type="PRINTS" id="PR00420">
    <property type="entry name" value="RNGMNOXGNASE"/>
</dbReference>
<evidence type="ECO:0000256" key="1">
    <source>
        <dbReference type="ARBA" id="ARBA00001974"/>
    </source>
</evidence>
<dbReference type="GO" id="GO:0016709">
    <property type="term" value="F:oxidoreductase activity, acting on paired donors, with incorporation or reduction of molecular oxygen, NAD(P)H as one donor, and incorporation of one atom of oxygen"/>
    <property type="evidence" value="ECO:0007669"/>
    <property type="project" value="UniProtKB-ARBA"/>
</dbReference>
<dbReference type="Gene3D" id="3.40.30.120">
    <property type="match status" value="1"/>
</dbReference>
<dbReference type="InterPro" id="IPR002938">
    <property type="entry name" value="FAD-bd"/>
</dbReference>
<dbReference type="GO" id="GO:0071949">
    <property type="term" value="F:FAD binding"/>
    <property type="evidence" value="ECO:0007669"/>
    <property type="project" value="InterPro"/>
</dbReference>
<feature type="domain" description="FAD-binding" evidence="4">
    <location>
        <begin position="7"/>
        <end position="354"/>
    </location>
</feature>
<dbReference type="Gene3D" id="3.30.9.10">
    <property type="entry name" value="D-Amino Acid Oxidase, subunit A, domain 2"/>
    <property type="match status" value="1"/>
</dbReference>
<dbReference type="RefSeq" id="WP_176612474.1">
    <property type="nucleotide sequence ID" value="NZ_JABXXR010000009.1"/>
</dbReference>
<comment type="caution">
    <text evidence="5">The sequence shown here is derived from an EMBL/GenBank/DDBJ whole genome shotgun (WGS) entry which is preliminary data.</text>
</comment>
<evidence type="ECO:0000259" key="4">
    <source>
        <dbReference type="Pfam" id="PF01494"/>
    </source>
</evidence>
<keyword evidence="3" id="KW-0274">FAD</keyword>
<keyword evidence="2" id="KW-0285">Flavoprotein</keyword>
<proteinExistence type="predicted"/>
<dbReference type="EMBL" id="JABXXR010000009">
    <property type="protein sequence ID" value="NVN39470.1"/>
    <property type="molecule type" value="Genomic_DNA"/>
</dbReference>
<reference evidence="5 6" key="1">
    <citation type="submission" date="2020-06" db="EMBL/GenBank/DDBJ databases">
        <title>Description of novel acetic acid bacteria.</title>
        <authorList>
            <person name="Sombolestani A."/>
        </authorList>
    </citation>
    <scope>NUCLEOTIDE SEQUENCE [LARGE SCALE GENOMIC DNA]</scope>
    <source>
        <strain evidence="5 6">LMG 27010</strain>
    </source>
</reference>
<dbReference type="Pfam" id="PF01494">
    <property type="entry name" value="FAD_binding_3"/>
    <property type="match status" value="1"/>
</dbReference>
<accession>A0A850PAB3</accession>
<organism evidence="5 6">
    <name type="scientific">Ameyamaea chiangmaiensis</name>
    <dbReference type="NCBI Taxonomy" id="442969"/>
    <lineage>
        <taxon>Bacteria</taxon>
        <taxon>Pseudomonadati</taxon>
        <taxon>Pseudomonadota</taxon>
        <taxon>Alphaproteobacteria</taxon>
        <taxon>Acetobacterales</taxon>
        <taxon>Acetobacteraceae</taxon>
        <taxon>Ameyamaea</taxon>
    </lineage>
</organism>